<sequence>YRWGVVEEKYENDYQLELLGLRQKFFVGRNQSIIEEKRISMNGMWDNFPLFELFVLLMALHTKEEDGVAKSVAGSGK</sequence>
<dbReference type="EMBL" id="JACEIK010002622">
    <property type="protein sequence ID" value="MCD9638113.1"/>
    <property type="molecule type" value="Genomic_DNA"/>
</dbReference>
<proteinExistence type="predicted"/>
<dbReference type="Proteomes" id="UP000823775">
    <property type="component" value="Unassembled WGS sequence"/>
</dbReference>
<comment type="caution">
    <text evidence="1">The sequence shown here is derived from an EMBL/GenBank/DDBJ whole genome shotgun (WGS) entry which is preliminary data.</text>
</comment>
<name>A0ABS8UTC4_DATST</name>
<feature type="non-terminal residue" evidence="1">
    <location>
        <position position="77"/>
    </location>
</feature>
<evidence type="ECO:0000313" key="2">
    <source>
        <dbReference type="Proteomes" id="UP000823775"/>
    </source>
</evidence>
<gene>
    <name evidence="1" type="ORF">HAX54_021844</name>
</gene>
<evidence type="ECO:0000313" key="1">
    <source>
        <dbReference type="EMBL" id="MCD9638113.1"/>
    </source>
</evidence>
<protein>
    <submittedName>
        <fullName evidence="1">Uncharacterized protein</fullName>
    </submittedName>
</protein>
<organism evidence="1 2">
    <name type="scientific">Datura stramonium</name>
    <name type="common">Jimsonweed</name>
    <name type="synonym">Common thornapple</name>
    <dbReference type="NCBI Taxonomy" id="4076"/>
    <lineage>
        <taxon>Eukaryota</taxon>
        <taxon>Viridiplantae</taxon>
        <taxon>Streptophyta</taxon>
        <taxon>Embryophyta</taxon>
        <taxon>Tracheophyta</taxon>
        <taxon>Spermatophyta</taxon>
        <taxon>Magnoliopsida</taxon>
        <taxon>eudicotyledons</taxon>
        <taxon>Gunneridae</taxon>
        <taxon>Pentapetalae</taxon>
        <taxon>asterids</taxon>
        <taxon>lamiids</taxon>
        <taxon>Solanales</taxon>
        <taxon>Solanaceae</taxon>
        <taxon>Solanoideae</taxon>
        <taxon>Datureae</taxon>
        <taxon>Datura</taxon>
    </lineage>
</organism>
<accession>A0ABS8UTC4</accession>
<feature type="non-terminal residue" evidence="1">
    <location>
        <position position="1"/>
    </location>
</feature>
<reference evidence="1 2" key="1">
    <citation type="journal article" date="2021" name="BMC Genomics">
        <title>Datura genome reveals duplications of psychoactive alkaloid biosynthetic genes and high mutation rate following tissue culture.</title>
        <authorList>
            <person name="Rajewski A."/>
            <person name="Carter-House D."/>
            <person name="Stajich J."/>
            <person name="Litt A."/>
        </authorList>
    </citation>
    <scope>NUCLEOTIDE SEQUENCE [LARGE SCALE GENOMIC DNA]</scope>
    <source>
        <strain evidence="1">AR-01</strain>
    </source>
</reference>
<keyword evidence="2" id="KW-1185">Reference proteome</keyword>